<comment type="caution">
    <text evidence="1">The sequence shown here is derived from an EMBL/GenBank/DDBJ whole genome shotgun (WGS) entry which is preliminary data.</text>
</comment>
<evidence type="ECO:0000313" key="1">
    <source>
        <dbReference type="EMBL" id="KAK0309039.1"/>
    </source>
</evidence>
<reference evidence="1" key="1">
    <citation type="submission" date="2021-12" db="EMBL/GenBank/DDBJ databases">
        <title>Black yeast isolated from Biological Soil Crust.</title>
        <authorList>
            <person name="Kurbessoian T."/>
        </authorList>
    </citation>
    <scope>NUCLEOTIDE SEQUENCE</scope>
    <source>
        <strain evidence="1">CCFEE 5208</strain>
    </source>
</reference>
<dbReference type="Proteomes" id="UP001168146">
    <property type="component" value="Unassembled WGS sequence"/>
</dbReference>
<proteinExistence type="predicted"/>
<evidence type="ECO:0000313" key="2">
    <source>
        <dbReference type="Proteomes" id="UP001168146"/>
    </source>
</evidence>
<dbReference type="AlphaFoldDB" id="A0AAN6F8B1"/>
<name>A0AAN6F8B1_9PEZI</name>
<sequence>MARSKVPPPLKFDTCATRLKADPSRLSLLLDLIPELRNAVYDPERVRALYVNKQVHTEFLHAAWLLADILTTSLDYDFRHIVTFLNRHNDEEIRALPSMHFPRRRAIIIEIEPGSYGDGMPQYLERWLNRFGHPTKKGAQVHFEYRLRPGYKSDRKVSSKCWRFYMEMIPGRRLEEFKRIIAAVS</sequence>
<protein>
    <submittedName>
        <fullName evidence="1">Uncharacterized protein</fullName>
    </submittedName>
</protein>
<organism evidence="1 2">
    <name type="scientific">Friedmanniomyces endolithicus</name>
    <dbReference type="NCBI Taxonomy" id="329885"/>
    <lineage>
        <taxon>Eukaryota</taxon>
        <taxon>Fungi</taxon>
        <taxon>Dikarya</taxon>
        <taxon>Ascomycota</taxon>
        <taxon>Pezizomycotina</taxon>
        <taxon>Dothideomycetes</taxon>
        <taxon>Dothideomycetidae</taxon>
        <taxon>Mycosphaerellales</taxon>
        <taxon>Teratosphaeriaceae</taxon>
        <taxon>Friedmanniomyces</taxon>
    </lineage>
</organism>
<accession>A0AAN6F8B1</accession>
<dbReference type="EMBL" id="JASUXU010000084">
    <property type="protein sequence ID" value="KAK0309039.1"/>
    <property type="molecule type" value="Genomic_DNA"/>
</dbReference>
<gene>
    <name evidence="1" type="ORF">LTR82_015325</name>
</gene>